<dbReference type="Pfam" id="PF01548">
    <property type="entry name" value="DEDD_Tnp_IS110"/>
    <property type="match status" value="1"/>
</dbReference>
<dbReference type="InterPro" id="IPR047650">
    <property type="entry name" value="Transpos_IS110"/>
</dbReference>
<dbReference type="NCBIfam" id="NF033542">
    <property type="entry name" value="transpos_IS110"/>
    <property type="match status" value="1"/>
</dbReference>
<dbReference type="EMBL" id="JAUOZS010000001">
    <property type="protein sequence ID" value="MDT8900431.1"/>
    <property type="molecule type" value="Genomic_DNA"/>
</dbReference>
<feature type="domain" description="Transposase IS116/IS110/IS902 C-terminal" evidence="3">
    <location>
        <begin position="269"/>
        <end position="353"/>
    </location>
</feature>
<dbReference type="Pfam" id="PF02371">
    <property type="entry name" value="Transposase_20"/>
    <property type="match status" value="1"/>
</dbReference>
<dbReference type="RefSeq" id="WP_413778976.1">
    <property type="nucleotide sequence ID" value="NZ_JAUOZS010000001.1"/>
</dbReference>
<evidence type="ECO:0000259" key="2">
    <source>
        <dbReference type="Pfam" id="PF01548"/>
    </source>
</evidence>
<evidence type="ECO:0000259" key="3">
    <source>
        <dbReference type="Pfam" id="PF02371"/>
    </source>
</evidence>
<name>A0ABU3NUD8_9FIRM</name>
<dbReference type="PANTHER" id="PTHR33055:SF15">
    <property type="entry name" value="TRANSPOSASE-RELATED"/>
    <property type="match status" value="1"/>
</dbReference>
<dbReference type="InterPro" id="IPR002525">
    <property type="entry name" value="Transp_IS110-like_N"/>
</dbReference>
<gene>
    <name evidence="4" type="ORF">Q4T40_04135</name>
</gene>
<dbReference type="Proteomes" id="UP001254848">
    <property type="component" value="Unassembled WGS sequence"/>
</dbReference>
<dbReference type="PANTHER" id="PTHR33055">
    <property type="entry name" value="TRANSPOSASE FOR INSERTION SEQUENCE ELEMENT IS1111A"/>
    <property type="match status" value="1"/>
</dbReference>
<accession>A0ABU3NUD8</accession>
<sequence>MLICGVDIGKNHHEASIIDQDGRLLAKSLRFANSTPGAQSLLSYIESHNRNREVVVIGMEATGHYWLSLYCFLFDAGFQVNVINPIQSDAVRNLFLRKTKNDAKDSFLIAETIRIGRFSNTSLADEDMLSLRQLCRHRTDLVDYIADQKRKIVGVMDRVFPEYQSFFSDMFGKTSTELLSQVVTPEELLALPTNELCRILRENSRGRFGAAKADELRAAAKTSFGITIGTAAFTMQLRQLLEMIELLERQLLELEAEIKQYLVKLDTPITSCPGVGNVLGAVILSEIGSISRFSEPKKLVAFVGIDPSVHQSGEFTGTQNRMSKRGSPHLRRAIWLAANIASQHDPVLSVFYQKKRSEGKHHFTALGAVARKLTFIIYAVLRDNKPYVPNC</sequence>
<dbReference type="InterPro" id="IPR003346">
    <property type="entry name" value="Transposase_20"/>
</dbReference>
<evidence type="ECO:0000313" key="4">
    <source>
        <dbReference type="EMBL" id="MDT8900431.1"/>
    </source>
</evidence>
<reference evidence="4 5" key="1">
    <citation type="submission" date="2023-07" db="EMBL/GenBank/DDBJ databases">
        <title>The novel representative of Negativicutes class, Anaeroselena agilis gen. nov. sp. nov.</title>
        <authorList>
            <person name="Prokofeva M.I."/>
            <person name="Elcheninov A.G."/>
            <person name="Klyukina A."/>
            <person name="Kublanov I.V."/>
            <person name="Frolov E.N."/>
            <person name="Podosokorskaya O.A."/>
        </authorList>
    </citation>
    <scope>NUCLEOTIDE SEQUENCE [LARGE SCALE GENOMIC DNA]</scope>
    <source>
        <strain evidence="4 5">4137-cl</strain>
    </source>
</reference>
<feature type="domain" description="Transposase IS110-like N-terminal" evidence="2">
    <location>
        <begin position="4"/>
        <end position="161"/>
    </location>
</feature>
<protein>
    <submittedName>
        <fullName evidence="4">IS110 family transposase</fullName>
    </submittedName>
</protein>
<evidence type="ECO:0000313" key="5">
    <source>
        <dbReference type="Proteomes" id="UP001254848"/>
    </source>
</evidence>
<proteinExistence type="predicted"/>
<organism evidence="4 5">
    <name type="scientific">Anaeroselena agilis</name>
    <dbReference type="NCBI Taxonomy" id="3063788"/>
    <lineage>
        <taxon>Bacteria</taxon>
        <taxon>Bacillati</taxon>
        <taxon>Bacillota</taxon>
        <taxon>Negativicutes</taxon>
        <taxon>Acetonemataceae</taxon>
        <taxon>Anaeroselena</taxon>
    </lineage>
</organism>
<feature type="coiled-coil region" evidence="1">
    <location>
        <begin position="237"/>
        <end position="264"/>
    </location>
</feature>
<keyword evidence="1" id="KW-0175">Coiled coil</keyword>
<evidence type="ECO:0000256" key="1">
    <source>
        <dbReference type="SAM" id="Coils"/>
    </source>
</evidence>
<keyword evidence="5" id="KW-1185">Reference proteome</keyword>
<comment type="caution">
    <text evidence="4">The sequence shown here is derived from an EMBL/GenBank/DDBJ whole genome shotgun (WGS) entry which is preliminary data.</text>
</comment>